<dbReference type="Proteomes" id="UP001497453">
    <property type="component" value="Chromosome 7"/>
</dbReference>
<reference evidence="2" key="1">
    <citation type="submission" date="2024-04" db="EMBL/GenBank/DDBJ databases">
        <authorList>
            <person name="Shaw F."/>
            <person name="Minotto A."/>
        </authorList>
    </citation>
    <scope>NUCLEOTIDE SEQUENCE [LARGE SCALE GENOMIC DNA]</scope>
</reference>
<name>A0ABP1E066_9APHY</name>
<gene>
    <name evidence="1" type="ORF">GFSPODELE1_LOCUS9299</name>
</gene>
<evidence type="ECO:0000313" key="2">
    <source>
        <dbReference type="Proteomes" id="UP001497453"/>
    </source>
</evidence>
<keyword evidence="2" id="KW-1185">Reference proteome</keyword>
<organism evidence="1 2">
    <name type="scientific">Somion occarium</name>
    <dbReference type="NCBI Taxonomy" id="3059160"/>
    <lineage>
        <taxon>Eukaryota</taxon>
        <taxon>Fungi</taxon>
        <taxon>Dikarya</taxon>
        <taxon>Basidiomycota</taxon>
        <taxon>Agaricomycotina</taxon>
        <taxon>Agaricomycetes</taxon>
        <taxon>Polyporales</taxon>
        <taxon>Cerrenaceae</taxon>
        <taxon>Somion</taxon>
    </lineage>
</organism>
<dbReference type="EMBL" id="OZ037950">
    <property type="protein sequence ID" value="CAL1713433.1"/>
    <property type="molecule type" value="Genomic_DNA"/>
</dbReference>
<proteinExistence type="predicted"/>
<evidence type="ECO:0000313" key="1">
    <source>
        <dbReference type="EMBL" id="CAL1713433.1"/>
    </source>
</evidence>
<sequence>MSSSLPIPRSRPHVVQTLYDNGYAHRPFSGQKRELSTSTRTGRLHLLIHTVNTRFVCRSIVNPPHLHYFYHFIRRLNVSFSTRGTNATSRKAPPISQTFLRHGRGREEVVKQPSRLTFTLLERRASQIRTRLPRVSTRVP</sequence>
<protein>
    <submittedName>
        <fullName evidence="1">Uncharacterized protein</fullName>
    </submittedName>
</protein>
<accession>A0ABP1E066</accession>